<evidence type="ECO:0000259" key="1">
    <source>
        <dbReference type="Pfam" id="PF17919"/>
    </source>
</evidence>
<proteinExistence type="predicted"/>
<dbReference type="Pfam" id="PF17919">
    <property type="entry name" value="RT_RNaseH_2"/>
    <property type="match status" value="1"/>
</dbReference>
<evidence type="ECO:0000313" key="3">
    <source>
        <dbReference type="Proteomes" id="UP001234989"/>
    </source>
</evidence>
<gene>
    <name evidence="2" type="ORF">MTR67_043287</name>
</gene>
<name>A0AAF0UPD5_SOLVR</name>
<dbReference type="InterPro" id="IPR043502">
    <property type="entry name" value="DNA/RNA_pol_sf"/>
</dbReference>
<dbReference type="PANTHER" id="PTHR33064:SF37">
    <property type="entry name" value="RIBONUCLEASE H"/>
    <property type="match status" value="1"/>
</dbReference>
<dbReference type="AlphaFoldDB" id="A0AAF0UPD5"/>
<accession>A0AAF0UPD5</accession>
<dbReference type="PANTHER" id="PTHR33064">
    <property type="entry name" value="POL PROTEIN"/>
    <property type="match status" value="1"/>
</dbReference>
<dbReference type="InterPro" id="IPR043128">
    <property type="entry name" value="Rev_trsase/Diguanyl_cyclase"/>
</dbReference>
<keyword evidence="3" id="KW-1185">Reference proteome</keyword>
<evidence type="ECO:0000313" key="2">
    <source>
        <dbReference type="EMBL" id="WMV49902.1"/>
    </source>
</evidence>
<reference evidence="2" key="1">
    <citation type="submission" date="2023-08" db="EMBL/GenBank/DDBJ databases">
        <title>A de novo genome assembly of Solanum verrucosum Schlechtendal, a Mexican diploid species geographically isolated from the other diploid A-genome species in potato relatives.</title>
        <authorList>
            <person name="Hosaka K."/>
        </authorList>
    </citation>
    <scope>NUCLEOTIDE SEQUENCE</scope>
    <source>
        <tissue evidence="2">Young leaves</tissue>
    </source>
</reference>
<organism evidence="2 3">
    <name type="scientific">Solanum verrucosum</name>
    <dbReference type="NCBI Taxonomy" id="315347"/>
    <lineage>
        <taxon>Eukaryota</taxon>
        <taxon>Viridiplantae</taxon>
        <taxon>Streptophyta</taxon>
        <taxon>Embryophyta</taxon>
        <taxon>Tracheophyta</taxon>
        <taxon>Spermatophyta</taxon>
        <taxon>Magnoliopsida</taxon>
        <taxon>eudicotyledons</taxon>
        <taxon>Gunneridae</taxon>
        <taxon>Pentapetalae</taxon>
        <taxon>asterids</taxon>
        <taxon>lamiids</taxon>
        <taxon>Solanales</taxon>
        <taxon>Solanaceae</taxon>
        <taxon>Solanoideae</taxon>
        <taxon>Solaneae</taxon>
        <taxon>Solanum</taxon>
    </lineage>
</organism>
<sequence length="117" mass="13033">MSGEGIKVDTQKIEAVQNWPRPITPTNIRSFFGLAGYYRMFVEGFSSISSPLTNLTQKIVKFQWCEACNKSFQELKKRSTTALDLALPEGTEAFVVYYDASIVGLGCVLMQNGKLIV</sequence>
<dbReference type="FunFam" id="3.30.70.270:FF:000020">
    <property type="entry name" value="Transposon Tf2-6 polyprotein-like Protein"/>
    <property type="match status" value="1"/>
</dbReference>
<dbReference type="InterPro" id="IPR051320">
    <property type="entry name" value="Viral_Replic_Matur_Polypro"/>
</dbReference>
<dbReference type="SUPFAM" id="SSF56672">
    <property type="entry name" value="DNA/RNA polymerases"/>
    <property type="match status" value="1"/>
</dbReference>
<dbReference type="Proteomes" id="UP001234989">
    <property type="component" value="Chromosome 10"/>
</dbReference>
<dbReference type="InterPro" id="IPR041577">
    <property type="entry name" value="RT_RNaseH_2"/>
</dbReference>
<dbReference type="Gene3D" id="3.30.70.270">
    <property type="match status" value="1"/>
</dbReference>
<feature type="domain" description="Reverse transcriptase/retrotransposon-derived protein RNase H-like" evidence="1">
    <location>
        <begin position="64"/>
        <end position="113"/>
    </location>
</feature>
<protein>
    <recommendedName>
        <fullName evidence="1">Reverse transcriptase/retrotransposon-derived protein RNase H-like domain-containing protein</fullName>
    </recommendedName>
</protein>
<dbReference type="EMBL" id="CP133621">
    <property type="protein sequence ID" value="WMV49902.1"/>
    <property type="molecule type" value="Genomic_DNA"/>
</dbReference>